<dbReference type="EMBL" id="FNIX01000002">
    <property type="protein sequence ID" value="SDO48240.1"/>
    <property type="molecule type" value="Genomic_DNA"/>
</dbReference>
<dbReference type="InterPro" id="IPR040982">
    <property type="entry name" value="DNA_pol3_finger"/>
</dbReference>
<dbReference type="InterPro" id="IPR004805">
    <property type="entry name" value="DnaE2/DnaE/PolC"/>
</dbReference>
<evidence type="ECO:0000313" key="3">
    <source>
        <dbReference type="EMBL" id="SDO48240.1"/>
    </source>
</evidence>
<reference evidence="4" key="1">
    <citation type="submission" date="2016-10" db="EMBL/GenBank/DDBJ databases">
        <authorList>
            <person name="Varghese N."/>
            <person name="Submissions S."/>
        </authorList>
    </citation>
    <scope>NUCLEOTIDE SEQUENCE [LARGE SCALE GENOMIC DNA]</scope>
    <source>
        <strain evidence="4">CGMCC 4.6609</strain>
    </source>
</reference>
<gene>
    <name evidence="3" type="ORF">SAMN05421507_102674</name>
</gene>
<keyword evidence="4" id="KW-1185">Reference proteome</keyword>
<feature type="region of interest" description="Disordered" evidence="1">
    <location>
        <begin position="162"/>
        <end position="188"/>
    </location>
</feature>
<evidence type="ECO:0000313" key="4">
    <source>
        <dbReference type="Proteomes" id="UP000199691"/>
    </source>
</evidence>
<sequence>MLSAIRYAVDLVAEHHGVDVDLAHLDLDDSNVYDMLCAADTVGIFQVESRAQMGALPRVRPLNFWDLAVQVGLIRPGPIQGGSVRPYIARRNGAAWKHDHRLLAGALDRTLGVPLFQEQVMQIAIDVVGFTPAEADELRRAMGSKRSQSKMEQLRARFYEGMAGNDIAGGSPTGSTPRPRPSPATASR</sequence>
<dbReference type="PANTHER" id="PTHR32294:SF4">
    <property type="entry name" value="ERROR-PRONE DNA POLYMERASE"/>
    <property type="match status" value="1"/>
</dbReference>
<dbReference type="Pfam" id="PF17657">
    <property type="entry name" value="DNA_pol3_finger"/>
    <property type="match status" value="1"/>
</dbReference>
<organism evidence="3 4">
    <name type="scientific">Lentzea jiangxiensis</name>
    <dbReference type="NCBI Taxonomy" id="641025"/>
    <lineage>
        <taxon>Bacteria</taxon>
        <taxon>Bacillati</taxon>
        <taxon>Actinomycetota</taxon>
        <taxon>Actinomycetes</taxon>
        <taxon>Pseudonocardiales</taxon>
        <taxon>Pseudonocardiaceae</taxon>
        <taxon>Lentzea</taxon>
    </lineage>
</organism>
<evidence type="ECO:0000256" key="1">
    <source>
        <dbReference type="SAM" id="MobiDB-lite"/>
    </source>
</evidence>
<name>A0A1H0JX99_9PSEU</name>
<feature type="compositionally biased region" description="Low complexity" evidence="1">
    <location>
        <begin position="168"/>
        <end position="188"/>
    </location>
</feature>
<dbReference type="GO" id="GO:0006260">
    <property type="term" value="P:DNA replication"/>
    <property type="evidence" value="ECO:0007669"/>
    <property type="project" value="InterPro"/>
</dbReference>
<evidence type="ECO:0000259" key="2">
    <source>
        <dbReference type="Pfam" id="PF17657"/>
    </source>
</evidence>
<accession>A0A1H0JX99</accession>
<feature type="domain" description="DNA polymerase III alpha subunit finger" evidence="2">
    <location>
        <begin position="1"/>
        <end position="165"/>
    </location>
</feature>
<dbReference type="GO" id="GO:0008408">
    <property type="term" value="F:3'-5' exonuclease activity"/>
    <property type="evidence" value="ECO:0007669"/>
    <property type="project" value="InterPro"/>
</dbReference>
<proteinExistence type="predicted"/>
<dbReference type="AlphaFoldDB" id="A0A1H0JX99"/>
<dbReference type="PANTHER" id="PTHR32294">
    <property type="entry name" value="DNA POLYMERASE III SUBUNIT ALPHA"/>
    <property type="match status" value="1"/>
</dbReference>
<dbReference type="STRING" id="641025.SAMN05421507_102674"/>
<dbReference type="Proteomes" id="UP000199691">
    <property type="component" value="Unassembled WGS sequence"/>
</dbReference>
<protein>
    <submittedName>
        <fullName evidence="3">Error-prone DNA polymerase</fullName>
    </submittedName>
</protein>